<dbReference type="Pfam" id="PF04479">
    <property type="entry name" value="RTA1"/>
    <property type="match status" value="1"/>
</dbReference>
<feature type="transmembrane region" description="Helical" evidence="6">
    <location>
        <begin position="39"/>
        <end position="58"/>
    </location>
</feature>
<protein>
    <submittedName>
        <fullName evidence="7">RTA1 like protein-domain-containing protein</fullName>
    </submittedName>
</protein>
<accession>A0AAJ0BKD9</accession>
<dbReference type="InterPro" id="IPR007568">
    <property type="entry name" value="RTA1"/>
</dbReference>
<keyword evidence="8" id="KW-1185">Reference proteome</keyword>
<name>A0AAJ0BKD9_9PEZI</name>
<feature type="transmembrane region" description="Helical" evidence="6">
    <location>
        <begin position="118"/>
        <end position="141"/>
    </location>
</feature>
<gene>
    <name evidence="7" type="ORF">QBC47DRAFT_398376</name>
</gene>
<feature type="transmembrane region" description="Helical" evidence="6">
    <location>
        <begin position="200"/>
        <end position="220"/>
    </location>
</feature>
<evidence type="ECO:0000256" key="3">
    <source>
        <dbReference type="ARBA" id="ARBA00022989"/>
    </source>
</evidence>
<feature type="transmembrane region" description="Helical" evidence="6">
    <location>
        <begin position="12"/>
        <end position="30"/>
    </location>
</feature>
<evidence type="ECO:0000256" key="4">
    <source>
        <dbReference type="ARBA" id="ARBA00023136"/>
    </source>
</evidence>
<comment type="subcellular location">
    <subcellularLocation>
        <location evidence="1">Membrane</location>
        <topology evidence="1">Multi-pass membrane protein</topology>
    </subcellularLocation>
</comment>
<evidence type="ECO:0000256" key="1">
    <source>
        <dbReference type="ARBA" id="ARBA00004141"/>
    </source>
</evidence>
<sequence length="295" mass="32420">MAESAWMYPPSLALAILATILYGIVFLWLTHQTLIKHRAWFFVCVVLGAAIEVAGYAIRCYSIKNQSNIGAFATTLSLIVLAPVFVAAGNYLLISRLIRAVLSFSETGHRVLGMPGRLITRVFVGFDIVSFLVQCAGSGVASSTEWAGNTARIGVFILIGGLSLQAVAFLFFLSIFSRFHYLATRKGQAAAHAPVGWEKVVRAVYVSSFCILIRCIYRVAEFAEGVDGYAFRHEWMFWIFEAVPMLIAIGIFCFYHPSAYLGRDGAKSRIVGKTGYSGDSEASAVELGRSRRSRK</sequence>
<evidence type="ECO:0000256" key="6">
    <source>
        <dbReference type="SAM" id="Phobius"/>
    </source>
</evidence>
<comment type="caution">
    <text evidence="7">The sequence shown here is derived from an EMBL/GenBank/DDBJ whole genome shotgun (WGS) entry which is preliminary data.</text>
</comment>
<evidence type="ECO:0000256" key="2">
    <source>
        <dbReference type="ARBA" id="ARBA00022692"/>
    </source>
</evidence>
<evidence type="ECO:0000313" key="7">
    <source>
        <dbReference type="EMBL" id="KAK1759565.1"/>
    </source>
</evidence>
<proteinExistence type="predicted"/>
<feature type="transmembrane region" description="Helical" evidence="6">
    <location>
        <begin position="235"/>
        <end position="255"/>
    </location>
</feature>
<dbReference type="PANTHER" id="PTHR31465">
    <property type="entry name" value="PROTEIN RTA1-RELATED"/>
    <property type="match status" value="1"/>
</dbReference>
<evidence type="ECO:0000313" key="8">
    <source>
        <dbReference type="Proteomes" id="UP001239445"/>
    </source>
</evidence>
<dbReference type="GO" id="GO:0016020">
    <property type="term" value="C:membrane"/>
    <property type="evidence" value="ECO:0007669"/>
    <property type="project" value="UniProtKB-SubCell"/>
</dbReference>
<keyword evidence="2 6" id="KW-0812">Transmembrane</keyword>
<organism evidence="7 8">
    <name type="scientific">Echria macrotheca</name>
    <dbReference type="NCBI Taxonomy" id="438768"/>
    <lineage>
        <taxon>Eukaryota</taxon>
        <taxon>Fungi</taxon>
        <taxon>Dikarya</taxon>
        <taxon>Ascomycota</taxon>
        <taxon>Pezizomycotina</taxon>
        <taxon>Sordariomycetes</taxon>
        <taxon>Sordariomycetidae</taxon>
        <taxon>Sordariales</taxon>
        <taxon>Schizotheciaceae</taxon>
        <taxon>Echria</taxon>
    </lineage>
</organism>
<keyword evidence="3 6" id="KW-1133">Transmembrane helix</keyword>
<reference evidence="7" key="1">
    <citation type="submission" date="2023-06" db="EMBL/GenBank/DDBJ databases">
        <title>Genome-scale phylogeny and comparative genomics of the fungal order Sordariales.</title>
        <authorList>
            <consortium name="Lawrence Berkeley National Laboratory"/>
            <person name="Hensen N."/>
            <person name="Bonometti L."/>
            <person name="Westerberg I."/>
            <person name="Brannstrom I.O."/>
            <person name="Guillou S."/>
            <person name="Cros-Aarteil S."/>
            <person name="Calhoun S."/>
            <person name="Haridas S."/>
            <person name="Kuo A."/>
            <person name="Mondo S."/>
            <person name="Pangilinan J."/>
            <person name="Riley R."/>
            <person name="Labutti K."/>
            <person name="Andreopoulos B."/>
            <person name="Lipzen A."/>
            <person name="Chen C."/>
            <person name="Yanf M."/>
            <person name="Daum C."/>
            <person name="Ng V."/>
            <person name="Clum A."/>
            <person name="Steindorff A."/>
            <person name="Ohm R."/>
            <person name="Martin F."/>
            <person name="Silar P."/>
            <person name="Natvig D."/>
            <person name="Lalanne C."/>
            <person name="Gautier V."/>
            <person name="Ament-Velasquez S.L."/>
            <person name="Kruys A."/>
            <person name="Hutchinson M.I."/>
            <person name="Powell A.J."/>
            <person name="Barry K."/>
            <person name="Miller A.N."/>
            <person name="Grigoriev I.V."/>
            <person name="Debuchy R."/>
            <person name="Gladieux P."/>
            <person name="Thoren M.H."/>
            <person name="Johannesson H."/>
        </authorList>
    </citation>
    <scope>NUCLEOTIDE SEQUENCE</scope>
    <source>
        <strain evidence="7">PSN4</strain>
    </source>
</reference>
<dbReference type="Proteomes" id="UP001239445">
    <property type="component" value="Unassembled WGS sequence"/>
</dbReference>
<dbReference type="EMBL" id="MU839828">
    <property type="protein sequence ID" value="KAK1759565.1"/>
    <property type="molecule type" value="Genomic_DNA"/>
</dbReference>
<feature type="region of interest" description="Disordered" evidence="5">
    <location>
        <begin position="273"/>
        <end position="295"/>
    </location>
</feature>
<feature type="transmembrane region" description="Helical" evidence="6">
    <location>
        <begin position="70"/>
        <end position="94"/>
    </location>
</feature>
<evidence type="ECO:0000256" key="5">
    <source>
        <dbReference type="SAM" id="MobiDB-lite"/>
    </source>
</evidence>
<keyword evidence="4 6" id="KW-0472">Membrane</keyword>
<dbReference type="AlphaFoldDB" id="A0AAJ0BKD9"/>
<dbReference type="PANTHER" id="PTHR31465:SF32">
    <property type="entry name" value="DOMAIN PROTEIN, PUTATIVE-RELATED"/>
    <property type="match status" value="1"/>
</dbReference>
<feature type="transmembrane region" description="Helical" evidence="6">
    <location>
        <begin position="153"/>
        <end position="179"/>
    </location>
</feature>